<evidence type="ECO:0008006" key="3">
    <source>
        <dbReference type="Google" id="ProtNLM"/>
    </source>
</evidence>
<evidence type="ECO:0000313" key="1">
    <source>
        <dbReference type="EMBL" id="RAJ06763.1"/>
    </source>
</evidence>
<keyword evidence="2" id="KW-1185">Reference proteome</keyword>
<organism evidence="1 2">
    <name type="scientific">Chitinophaga skermanii</name>
    <dbReference type="NCBI Taxonomy" id="331697"/>
    <lineage>
        <taxon>Bacteria</taxon>
        <taxon>Pseudomonadati</taxon>
        <taxon>Bacteroidota</taxon>
        <taxon>Chitinophagia</taxon>
        <taxon>Chitinophagales</taxon>
        <taxon>Chitinophagaceae</taxon>
        <taxon>Chitinophaga</taxon>
    </lineage>
</organism>
<comment type="caution">
    <text evidence="1">The sequence shown here is derived from an EMBL/GenBank/DDBJ whole genome shotgun (WGS) entry which is preliminary data.</text>
</comment>
<accession>A0A327QTN3</accession>
<gene>
    <name evidence="1" type="ORF">LX64_01890</name>
</gene>
<evidence type="ECO:0000313" key="2">
    <source>
        <dbReference type="Proteomes" id="UP000249547"/>
    </source>
</evidence>
<dbReference type="EMBL" id="QLLL01000003">
    <property type="protein sequence ID" value="RAJ06763.1"/>
    <property type="molecule type" value="Genomic_DNA"/>
</dbReference>
<name>A0A327QTN3_9BACT</name>
<sequence length="291" mass="33075">MSYLLIGNLSALVCDDAIEHVSKATIRVYLPASRFHGDDKQDDNTTDLHPITPTAYLQKKERLLAEGTVDETGHFSLAWEEIHLFTEPLEFDISLSQVPGKRAAQTAMHFQLGMFVPQWKREHGLYKAAFAYIIPSHQWSVIRGAFRSWVITGTVKHAQTISGIGNLRVEAYNAENDQLISWGTTNEKGKFKLYYNVSEEDSSLQAVVHADDEEYYTAGPSIYFKIYRHNQLIWSEGKDVALLPERQQITPCSRMHLYIDPAASSSNKPGGYEKGWLHNLMDKSQSIKYTF</sequence>
<dbReference type="OrthoDB" id="4845881at2"/>
<proteinExistence type="predicted"/>
<dbReference type="AlphaFoldDB" id="A0A327QTN3"/>
<reference evidence="1 2" key="1">
    <citation type="submission" date="2018-06" db="EMBL/GenBank/DDBJ databases">
        <title>Genomic Encyclopedia of Archaeal and Bacterial Type Strains, Phase II (KMG-II): from individual species to whole genera.</title>
        <authorList>
            <person name="Goeker M."/>
        </authorList>
    </citation>
    <scope>NUCLEOTIDE SEQUENCE [LARGE SCALE GENOMIC DNA]</scope>
    <source>
        <strain evidence="1 2">DSM 23857</strain>
    </source>
</reference>
<protein>
    <recommendedName>
        <fullName evidence="3">Carboxypeptidase family protein</fullName>
    </recommendedName>
</protein>
<dbReference type="Proteomes" id="UP000249547">
    <property type="component" value="Unassembled WGS sequence"/>
</dbReference>
<dbReference type="RefSeq" id="WP_111597355.1">
    <property type="nucleotide sequence ID" value="NZ_QLLL01000003.1"/>
</dbReference>